<dbReference type="CDD" id="cd05233">
    <property type="entry name" value="SDR_c"/>
    <property type="match status" value="1"/>
</dbReference>
<dbReference type="SUPFAM" id="SSF51735">
    <property type="entry name" value="NAD(P)-binding Rossmann-fold domains"/>
    <property type="match status" value="1"/>
</dbReference>
<keyword evidence="4" id="KW-1185">Reference proteome</keyword>
<proteinExistence type="inferred from homology"/>
<keyword evidence="2" id="KW-0560">Oxidoreductase</keyword>
<dbReference type="Gene3D" id="3.40.50.720">
    <property type="entry name" value="NAD(P)-binding Rossmann-like Domain"/>
    <property type="match status" value="1"/>
</dbReference>
<reference evidence="3 4" key="1">
    <citation type="journal article" date="2019" name="Emerg. Microbes Infect.">
        <title>Comprehensive subspecies identification of 175 nontuberculous mycobacteria species based on 7547 genomic profiles.</title>
        <authorList>
            <person name="Matsumoto Y."/>
            <person name="Kinjo T."/>
            <person name="Motooka D."/>
            <person name="Nabeya D."/>
            <person name="Jung N."/>
            <person name="Uechi K."/>
            <person name="Horii T."/>
            <person name="Iida T."/>
            <person name="Fujita J."/>
            <person name="Nakamura S."/>
        </authorList>
    </citation>
    <scope>NUCLEOTIDE SEQUENCE [LARGE SCALE GENOMIC DNA]</scope>
    <source>
        <strain evidence="3 4">JCM 13392</strain>
    </source>
</reference>
<gene>
    <name evidence="3" type="ORF">MMUR_64530</name>
</gene>
<dbReference type="FunFam" id="3.40.50.720:FF:000084">
    <property type="entry name" value="Short-chain dehydrogenase reductase"/>
    <property type="match status" value="1"/>
</dbReference>
<evidence type="ECO:0000313" key="4">
    <source>
        <dbReference type="Proteomes" id="UP000465241"/>
    </source>
</evidence>
<name>A0A7I9WYN8_9MYCO</name>
<dbReference type="AlphaFoldDB" id="A0A7I9WYN8"/>
<evidence type="ECO:0000313" key="3">
    <source>
        <dbReference type="EMBL" id="GFG62317.1"/>
    </source>
</evidence>
<accession>A0A7I9WYN8</accession>
<comment type="caution">
    <text evidence="3">The sequence shown here is derived from an EMBL/GenBank/DDBJ whole genome shotgun (WGS) entry which is preliminary data.</text>
</comment>
<evidence type="ECO:0000256" key="1">
    <source>
        <dbReference type="ARBA" id="ARBA00006484"/>
    </source>
</evidence>
<evidence type="ECO:0000256" key="2">
    <source>
        <dbReference type="ARBA" id="ARBA00023002"/>
    </source>
</evidence>
<comment type="similarity">
    <text evidence="1">Belongs to the short-chain dehydrogenases/reductases (SDR) family.</text>
</comment>
<dbReference type="GO" id="GO:0016491">
    <property type="term" value="F:oxidoreductase activity"/>
    <property type="evidence" value="ECO:0007669"/>
    <property type="project" value="UniProtKB-KW"/>
</dbReference>
<sequence>MSTEFTGRRILVTGGASGVGRACVEHFLTLGATVASLDINATGIEHPNHFALVADLRDSAQVDDAVHTVADVFSGLDTLVNNAGVSFIGTVEDGTEAEWHRLWDINVMGYVRSTRAALPLLRSSDSAAIVNVSSLTATSGIRMRAAYTATKGAVDSMTRAMAADLVSEGITVNAVNPGTVDTPFMAELAARADDPVQRRADFDSRQPIGRMITPIEVAHAVAYFAHPLSRSTTGSTLMVDGGIFNLHMTRA</sequence>
<dbReference type="RefSeq" id="WP_193491675.1">
    <property type="nucleotide sequence ID" value="NZ_BAAAMC010000033.1"/>
</dbReference>
<dbReference type="EMBL" id="BLKT01000003">
    <property type="protein sequence ID" value="GFG62317.1"/>
    <property type="molecule type" value="Genomic_DNA"/>
</dbReference>
<dbReference type="PRINTS" id="PR00081">
    <property type="entry name" value="GDHRDH"/>
</dbReference>
<dbReference type="InterPro" id="IPR020904">
    <property type="entry name" value="Sc_DH/Rdtase_CS"/>
</dbReference>
<dbReference type="Pfam" id="PF13561">
    <property type="entry name" value="adh_short_C2"/>
    <property type="match status" value="1"/>
</dbReference>
<dbReference type="PROSITE" id="PS00061">
    <property type="entry name" value="ADH_SHORT"/>
    <property type="match status" value="1"/>
</dbReference>
<protein>
    <submittedName>
        <fullName evidence="3">Short-chain dehydrogenase</fullName>
    </submittedName>
</protein>
<dbReference type="InterPro" id="IPR036291">
    <property type="entry name" value="NAD(P)-bd_dom_sf"/>
</dbReference>
<dbReference type="PANTHER" id="PTHR43477">
    <property type="entry name" value="DIHYDROANTICAPSIN 7-DEHYDROGENASE"/>
    <property type="match status" value="1"/>
</dbReference>
<dbReference type="PANTHER" id="PTHR43477:SF1">
    <property type="entry name" value="DIHYDROANTICAPSIN 7-DEHYDROGENASE"/>
    <property type="match status" value="1"/>
</dbReference>
<dbReference type="InterPro" id="IPR051122">
    <property type="entry name" value="SDR_DHRS6-like"/>
</dbReference>
<dbReference type="InterPro" id="IPR002347">
    <property type="entry name" value="SDR_fam"/>
</dbReference>
<organism evidence="3 4">
    <name type="scientific">Mycolicibacterium murale</name>
    <dbReference type="NCBI Taxonomy" id="182220"/>
    <lineage>
        <taxon>Bacteria</taxon>
        <taxon>Bacillati</taxon>
        <taxon>Actinomycetota</taxon>
        <taxon>Actinomycetes</taxon>
        <taxon>Mycobacteriales</taxon>
        <taxon>Mycobacteriaceae</taxon>
        <taxon>Mycolicibacterium</taxon>
    </lineage>
</organism>
<dbReference type="PRINTS" id="PR00080">
    <property type="entry name" value="SDRFAMILY"/>
</dbReference>
<dbReference type="Proteomes" id="UP000465241">
    <property type="component" value="Unassembled WGS sequence"/>
</dbReference>